<dbReference type="Gene3D" id="3.20.20.120">
    <property type="entry name" value="Enolase-like C-terminal domain"/>
    <property type="match status" value="1"/>
</dbReference>
<dbReference type="InterPro" id="IPR036849">
    <property type="entry name" value="Enolase-like_C_sf"/>
</dbReference>
<dbReference type="InterPro" id="IPR013342">
    <property type="entry name" value="Mandelate_racemase_C"/>
</dbReference>
<name>A0A6J6C5Y8_9ZZZZ</name>
<dbReference type="SFLD" id="SFLDF00009">
    <property type="entry name" value="o-succinylbenzoate_synthase"/>
    <property type="match status" value="1"/>
</dbReference>
<evidence type="ECO:0000259" key="6">
    <source>
        <dbReference type="SMART" id="SM00922"/>
    </source>
</evidence>
<dbReference type="GO" id="GO:0009234">
    <property type="term" value="P:menaquinone biosynthetic process"/>
    <property type="evidence" value="ECO:0007669"/>
    <property type="project" value="InterPro"/>
</dbReference>
<dbReference type="EMBL" id="CAEZSR010000016">
    <property type="protein sequence ID" value="CAB4546740.1"/>
    <property type="molecule type" value="Genomic_DNA"/>
</dbReference>
<reference evidence="7" key="1">
    <citation type="submission" date="2020-05" db="EMBL/GenBank/DDBJ databases">
        <authorList>
            <person name="Chiriac C."/>
            <person name="Salcher M."/>
            <person name="Ghai R."/>
            <person name="Kavagutti S V."/>
        </authorList>
    </citation>
    <scope>NUCLEOTIDE SEQUENCE</scope>
</reference>
<dbReference type="InterPro" id="IPR010197">
    <property type="entry name" value="OSBS/NAAAR"/>
</dbReference>
<dbReference type="Pfam" id="PF13378">
    <property type="entry name" value="MR_MLE_C"/>
    <property type="match status" value="1"/>
</dbReference>
<proteinExistence type="predicted"/>
<protein>
    <recommendedName>
        <fullName evidence="5">o-succinylbenzoate synthase</fullName>
        <ecNumber evidence="5">4.2.1.113</ecNumber>
    </recommendedName>
</protein>
<dbReference type="SUPFAM" id="SSF51604">
    <property type="entry name" value="Enolase C-terminal domain-like"/>
    <property type="match status" value="1"/>
</dbReference>
<dbReference type="PANTHER" id="PTHR48073">
    <property type="entry name" value="O-SUCCINYLBENZOATE SYNTHASE-RELATED"/>
    <property type="match status" value="1"/>
</dbReference>
<accession>A0A6J6C5Y8</accession>
<keyword evidence="2" id="KW-0479">Metal-binding</keyword>
<dbReference type="GO" id="GO:0046872">
    <property type="term" value="F:metal ion binding"/>
    <property type="evidence" value="ECO:0007669"/>
    <property type="project" value="UniProtKB-KW"/>
</dbReference>
<dbReference type="InterPro" id="IPR029065">
    <property type="entry name" value="Enolase_C-like"/>
</dbReference>
<evidence type="ECO:0000256" key="3">
    <source>
        <dbReference type="ARBA" id="ARBA00022842"/>
    </source>
</evidence>
<evidence type="ECO:0000256" key="1">
    <source>
        <dbReference type="ARBA" id="ARBA00001968"/>
    </source>
</evidence>
<keyword evidence="4" id="KW-0456">Lyase</keyword>
<dbReference type="GO" id="GO:0043748">
    <property type="term" value="F:O-succinylbenzoate synthase activity"/>
    <property type="evidence" value="ECO:0007669"/>
    <property type="project" value="UniProtKB-EC"/>
</dbReference>
<dbReference type="PANTHER" id="PTHR48073:SF5">
    <property type="entry name" value="O-SUCCINYLBENZOATE SYNTHASE"/>
    <property type="match status" value="1"/>
</dbReference>
<evidence type="ECO:0000256" key="4">
    <source>
        <dbReference type="ARBA" id="ARBA00023239"/>
    </source>
</evidence>
<evidence type="ECO:0000313" key="7">
    <source>
        <dbReference type="EMBL" id="CAB4546740.1"/>
    </source>
</evidence>
<dbReference type="SUPFAM" id="SSF54826">
    <property type="entry name" value="Enolase N-terminal domain-like"/>
    <property type="match status" value="1"/>
</dbReference>
<evidence type="ECO:0000256" key="2">
    <source>
        <dbReference type="ARBA" id="ARBA00022723"/>
    </source>
</evidence>
<organism evidence="7">
    <name type="scientific">freshwater metagenome</name>
    <dbReference type="NCBI Taxonomy" id="449393"/>
    <lineage>
        <taxon>unclassified sequences</taxon>
        <taxon>metagenomes</taxon>
        <taxon>ecological metagenomes</taxon>
    </lineage>
</organism>
<dbReference type="InterPro" id="IPR029017">
    <property type="entry name" value="Enolase-like_N"/>
</dbReference>
<dbReference type="CDD" id="cd03317">
    <property type="entry name" value="NAAAR"/>
    <property type="match status" value="1"/>
</dbReference>
<dbReference type="EC" id="4.2.1.113" evidence="5"/>
<dbReference type="GO" id="GO:0016854">
    <property type="term" value="F:racemase and epimerase activity"/>
    <property type="evidence" value="ECO:0007669"/>
    <property type="project" value="UniProtKB-ARBA"/>
</dbReference>
<sequence length="380" mass="41912">MTAPRVAVVKNRRMRIDEIELRIVRLPYRSVFKTSFGAEAGKTAVLVTVRSEGVEGYGEGVMDQLPHYREETIAGATGLMRDALVPDLFASGCDHPRDLYDRWAHLRGNNMAKTAIELAVWDCYARQQGVPLRTLYGGERTEIPVGASLGMNPVAETVASVEKHVAEGYRRVKLKIEPGWDVEMMSAVRERCPDIELTVDANSAYTLDDVELLRSFDRFHLHYIEQPLHWDDLVDHAKLAKQIDTPLCLDESLTSPARVQAMLELGAGSVVNVKVGRFGGITAVHRIHEICVAQGVPMWCGGMLETGIGRAHNIHLATMPGFVYPGDTASASRTYARDITEQQLEASNGVMPVPEGPGLGVTLDRPFLDEVTLSTEVLRP</sequence>
<dbReference type="InterPro" id="IPR013341">
    <property type="entry name" value="Mandelate_racemase_N_dom"/>
</dbReference>
<dbReference type="Pfam" id="PF02746">
    <property type="entry name" value="MR_MLE_N"/>
    <property type="match status" value="1"/>
</dbReference>
<dbReference type="SMART" id="SM00922">
    <property type="entry name" value="MR_MLE"/>
    <property type="match status" value="1"/>
</dbReference>
<dbReference type="NCBIfam" id="TIGR01928">
    <property type="entry name" value="menC_lowGC_arch"/>
    <property type="match status" value="1"/>
</dbReference>
<dbReference type="SFLD" id="SFLDG00180">
    <property type="entry name" value="muconate_cycloisomerase"/>
    <property type="match status" value="1"/>
</dbReference>
<feature type="domain" description="Mandelate racemase/muconate lactonizing enzyme C-terminal" evidence="6">
    <location>
        <begin position="154"/>
        <end position="246"/>
    </location>
</feature>
<dbReference type="Gene3D" id="3.30.390.10">
    <property type="entry name" value="Enolase-like, N-terminal domain"/>
    <property type="match status" value="1"/>
</dbReference>
<keyword evidence="3" id="KW-0460">Magnesium</keyword>
<dbReference type="SFLD" id="SFLDS00001">
    <property type="entry name" value="Enolase"/>
    <property type="match status" value="1"/>
</dbReference>
<dbReference type="AlphaFoldDB" id="A0A6J6C5Y8"/>
<evidence type="ECO:0000256" key="5">
    <source>
        <dbReference type="ARBA" id="ARBA00029491"/>
    </source>
</evidence>
<gene>
    <name evidence="7" type="ORF">UFOPK1493_00740</name>
</gene>
<comment type="cofactor">
    <cofactor evidence="1">
        <name>a divalent metal cation</name>
        <dbReference type="ChEBI" id="CHEBI:60240"/>
    </cofactor>
</comment>